<keyword evidence="6" id="KW-0812">Transmembrane</keyword>
<evidence type="ECO:0000313" key="8">
    <source>
        <dbReference type="EMBL" id="KAG6537538.1"/>
    </source>
</evidence>
<accession>A0A8J5I7W4</accession>
<evidence type="ECO:0000259" key="7">
    <source>
        <dbReference type="Pfam" id="PF03016"/>
    </source>
</evidence>
<name>A0A8J5I7W4_ZINOF</name>
<evidence type="ECO:0000256" key="4">
    <source>
        <dbReference type="ARBA" id="ARBA00022968"/>
    </source>
</evidence>
<evidence type="ECO:0000256" key="6">
    <source>
        <dbReference type="SAM" id="Phobius"/>
    </source>
</evidence>
<organism evidence="8 9">
    <name type="scientific">Zingiber officinale</name>
    <name type="common">Ginger</name>
    <name type="synonym">Amomum zingiber</name>
    <dbReference type="NCBI Taxonomy" id="94328"/>
    <lineage>
        <taxon>Eukaryota</taxon>
        <taxon>Viridiplantae</taxon>
        <taxon>Streptophyta</taxon>
        <taxon>Embryophyta</taxon>
        <taxon>Tracheophyta</taxon>
        <taxon>Spermatophyta</taxon>
        <taxon>Magnoliopsida</taxon>
        <taxon>Liliopsida</taxon>
        <taxon>Zingiberales</taxon>
        <taxon>Zingiberaceae</taxon>
        <taxon>Zingiber</taxon>
    </lineage>
</organism>
<dbReference type="AlphaFoldDB" id="A0A8J5I7W4"/>
<dbReference type="PANTHER" id="PTHR11062:SF255">
    <property type="entry name" value="XYLOGLUCAN GALACTOSYLTRANSFERASE GT17-RELATED"/>
    <property type="match status" value="1"/>
</dbReference>
<keyword evidence="3" id="KW-0808">Transferase</keyword>
<keyword evidence="3" id="KW-0328">Glycosyltransferase</keyword>
<proteinExistence type="inferred from homology"/>
<evidence type="ECO:0000256" key="1">
    <source>
        <dbReference type="ARBA" id="ARBA00004323"/>
    </source>
</evidence>
<dbReference type="GO" id="GO:0000139">
    <property type="term" value="C:Golgi membrane"/>
    <property type="evidence" value="ECO:0007669"/>
    <property type="project" value="UniProtKB-SubCell"/>
</dbReference>
<comment type="caution">
    <text evidence="8">The sequence shown here is derived from an EMBL/GenBank/DDBJ whole genome shotgun (WGS) entry which is preliminary data.</text>
</comment>
<sequence length="358" mass="40628">MASKDEESKPSFFFFFPSSSFCSSLLFGFRCVVFVSLCYLLWLRFLFHTFPLLAPTRSGRGSQFGRSPPATCDPSIARFYTHRLHPRFNADIVQRCLSRYACCGVDCPNVGHSGLGRPLLRLPADADVDPDLTSWYATHPLSAEVIFHARVERHPCRTTDPAAAELFYVPFFSGLHAATSFRPKNRDALAVELAEHLNSLSAFRRRGGRDHFLVVGRTSWDFMRKPACPDFGANHGLLLLPEVANMTVLTVERHPWEGRNQFGIPYPSYFHPRTAEDVADWQAELRRFARTRSFLFAFVGGWQPGSDKAAVRTSLMAQCWKSNRCLPVHCEPILHKCDDPGRILDVMRRADFCLQPPR</sequence>
<reference evidence="8 9" key="1">
    <citation type="submission" date="2020-08" db="EMBL/GenBank/DDBJ databases">
        <title>Plant Genome Project.</title>
        <authorList>
            <person name="Zhang R.-G."/>
        </authorList>
    </citation>
    <scope>NUCLEOTIDE SEQUENCE [LARGE SCALE GENOMIC DNA]</scope>
    <source>
        <tissue evidence="8">Rhizome</tissue>
    </source>
</reference>
<dbReference type="Proteomes" id="UP000734854">
    <property type="component" value="Unassembled WGS sequence"/>
</dbReference>
<comment type="similarity">
    <text evidence="2">Belongs to the glycosyltransferase 47 family.</text>
</comment>
<keyword evidence="9" id="KW-1185">Reference proteome</keyword>
<keyword evidence="6" id="KW-0472">Membrane</keyword>
<dbReference type="InterPro" id="IPR004263">
    <property type="entry name" value="Exostosin"/>
</dbReference>
<dbReference type="EMBL" id="JACMSC010000001">
    <property type="protein sequence ID" value="KAG6537538.1"/>
    <property type="molecule type" value="Genomic_DNA"/>
</dbReference>
<comment type="subcellular location">
    <subcellularLocation>
        <location evidence="1">Golgi apparatus membrane</location>
        <topology evidence="1">Single-pass type II membrane protein</topology>
    </subcellularLocation>
</comment>
<dbReference type="Pfam" id="PF03016">
    <property type="entry name" value="Exostosin_GT47"/>
    <property type="match status" value="1"/>
</dbReference>
<protein>
    <recommendedName>
        <fullName evidence="7">Exostosin GT47 domain-containing protein</fullName>
    </recommendedName>
</protein>
<feature type="domain" description="Exostosin GT47" evidence="7">
    <location>
        <begin position="80"/>
        <end position="357"/>
    </location>
</feature>
<keyword evidence="5" id="KW-0333">Golgi apparatus</keyword>
<keyword evidence="6" id="KW-1133">Transmembrane helix</keyword>
<gene>
    <name evidence="8" type="ORF">ZIOFF_002632</name>
</gene>
<feature type="transmembrane region" description="Helical" evidence="6">
    <location>
        <begin position="12"/>
        <end position="42"/>
    </location>
</feature>
<keyword evidence="4" id="KW-0735">Signal-anchor</keyword>
<evidence type="ECO:0000256" key="3">
    <source>
        <dbReference type="ARBA" id="ARBA00022676"/>
    </source>
</evidence>
<evidence type="ECO:0000256" key="5">
    <source>
        <dbReference type="ARBA" id="ARBA00023034"/>
    </source>
</evidence>
<dbReference type="PANTHER" id="PTHR11062">
    <property type="entry name" value="EXOSTOSIN HEPARAN SULFATE GLYCOSYLTRANSFERASE -RELATED"/>
    <property type="match status" value="1"/>
</dbReference>
<evidence type="ECO:0000313" key="9">
    <source>
        <dbReference type="Proteomes" id="UP000734854"/>
    </source>
</evidence>
<evidence type="ECO:0000256" key="2">
    <source>
        <dbReference type="ARBA" id="ARBA00010271"/>
    </source>
</evidence>
<dbReference type="InterPro" id="IPR040911">
    <property type="entry name" value="Exostosin_GT47"/>
</dbReference>
<dbReference type="GO" id="GO:0016757">
    <property type="term" value="F:glycosyltransferase activity"/>
    <property type="evidence" value="ECO:0007669"/>
    <property type="project" value="UniProtKB-KW"/>
</dbReference>